<gene>
    <name evidence="2" type="ORF">FC51_GL000628</name>
</gene>
<organism evidence="2 3">
    <name type="scientific">Lentilactobacillus parabuchneri DSM 5707 = NBRC 107865</name>
    <dbReference type="NCBI Taxonomy" id="1423784"/>
    <lineage>
        <taxon>Bacteria</taxon>
        <taxon>Bacillati</taxon>
        <taxon>Bacillota</taxon>
        <taxon>Bacilli</taxon>
        <taxon>Lactobacillales</taxon>
        <taxon>Lactobacillaceae</taxon>
        <taxon>Lentilactobacillus</taxon>
    </lineage>
</organism>
<accession>A0A0R1YUQ4</accession>
<name>A0A0R1YUQ4_9LACO</name>
<comment type="caution">
    <text evidence="2">The sequence shown here is derived from an EMBL/GenBank/DDBJ whole genome shotgun (WGS) entry which is preliminary data.</text>
</comment>
<sequence length="165" mass="18415">MEMTRQPDIQNNVGFVKANLADLIYSEAQFEDIQASYGEVEELIKGNTLHVVSDDDQLVVSNLRDAWNYVISEVPDFNLSTIKKINGLVAKDESLEWGQLRTGSIQIGGVSYVPPVPDEESVQHTLANMVGKGSSIIDTALEVMLYLMRSQLFWDGNKRTAIPIR</sequence>
<dbReference type="Gene3D" id="1.10.3290.10">
    <property type="entry name" value="Fido-like domain"/>
    <property type="match status" value="1"/>
</dbReference>
<dbReference type="Pfam" id="PF02661">
    <property type="entry name" value="Fic"/>
    <property type="match status" value="1"/>
</dbReference>
<dbReference type="Proteomes" id="UP000051957">
    <property type="component" value="Unassembled WGS sequence"/>
</dbReference>
<dbReference type="SUPFAM" id="SSF140931">
    <property type="entry name" value="Fic-like"/>
    <property type="match status" value="1"/>
</dbReference>
<dbReference type="EMBL" id="AZGK01000011">
    <property type="protein sequence ID" value="KRM46049.1"/>
    <property type="molecule type" value="Genomic_DNA"/>
</dbReference>
<dbReference type="InterPro" id="IPR036597">
    <property type="entry name" value="Fido-like_dom_sf"/>
</dbReference>
<evidence type="ECO:0000259" key="1">
    <source>
        <dbReference type="PROSITE" id="PS51459"/>
    </source>
</evidence>
<proteinExistence type="predicted"/>
<dbReference type="AlphaFoldDB" id="A0A0R1YUQ4"/>
<dbReference type="InterPro" id="IPR003812">
    <property type="entry name" value="Fido"/>
</dbReference>
<dbReference type="PATRIC" id="fig|1423784.4.peg.624"/>
<reference evidence="2 3" key="1">
    <citation type="journal article" date="2015" name="Genome Announc.">
        <title>Expanding the biotechnology potential of lactobacilli through comparative genomics of 213 strains and associated genera.</title>
        <authorList>
            <person name="Sun Z."/>
            <person name="Harris H.M."/>
            <person name="McCann A."/>
            <person name="Guo C."/>
            <person name="Argimon S."/>
            <person name="Zhang W."/>
            <person name="Yang X."/>
            <person name="Jeffery I.B."/>
            <person name="Cooney J.C."/>
            <person name="Kagawa T.F."/>
            <person name="Liu W."/>
            <person name="Song Y."/>
            <person name="Salvetti E."/>
            <person name="Wrobel A."/>
            <person name="Rasinkangas P."/>
            <person name="Parkhill J."/>
            <person name="Rea M.C."/>
            <person name="O'Sullivan O."/>
            <person name="Ritari J."/>
            <person name="Douillard F.P."/>
            <person name="Paul Ross R."/>
            <person name="Yang R."/>
            <person name="Briner A.E."/>
            <person name="Felis G.E."/>
            <person name="de Vos W.M."/>
            <person name="Barrangou R."/>
            <person name="Klaenhammer T.R."/>
            <person name="Caufield P.W."/>
            <person name="Cui Y."/>
            <person name="Zhang H."/>
            <person name="O'Toole P.W."/>
        </authorList>
    </citation>
    <scope>NUCLEOTIDE SEQUENCE [LARGE SCALE GENOMIC DNA]</scope>
    <source>
        <strain evidence="2 3">DSM 5707</strain>
    </source>
</reference>
<evidence type="ECO:0000313" key="2">
    <source>
        <dbReference type="EMBL" id="KRM46049.1"/>
    </source>
</evidence>
<dbReference type="PROSITE" id="PS51459">
    <property type="entry name" value="FIDO"/>
    <property type="match status" value="1"/>
</dbReference>
<protein>
    <recommendedName>
        <fullName evidence="1">Fido domain-containing protein</fullName>
    </recommendedName>
</protein>
<evidence type="ECO:0000313" key="3">
    <source>
        <dbReference type="Proteomes" id="UP000051957"/>
    </source>
</evidence>
<feature type="domain" description="Fido" evidence="1">
    <location>
        <begin position="77"/>
        <end position="165"/>
    </location>
</feature>